<dbReference type="AlphaFoldDB" id="A0A6P8W645"/>
<evidence type="ECO:0000313" key="3">
    <source>
        <dbReference type="RefSeq" id="XP_034078954.1"/>
    </source>
</evidence>
<dbReference type="OrthoDB" id="8951552at2759"/>
<name>A0A6P8W645_GYMAC</name>
<evidence type="ECO:0000313" key="4">
    <source>
        <dbReference type="RefSeq" id="XP_034093205.1"/>
    </source>
</evidence>
<dbReference type="KEGG" id="gacu:117560464"/>
<evidence type="ECO:0000313" key="2">
    <source>
        <dbReference type="Proteomes" id="UP000515161"/>
    </source>
</evidence>
<protein>
    <submittedName>
        <fullName evidence="3">Uncharacterized protein LOC117550624</fullName>
    </submittedName>
    <submittedName>
        <fullName evidence="4">Uncharacterized protein LOC117560464</fullName>
    </submittedName>
</protein>
<dbReference type="Proteomes" id="UP000515161">
    <property type="component" value="Unplaced"/>
</dbReference>
<feature type="domain" description="CxC7-like cysteine cluster associated with KDZ transposases" evidence="1">
    <location>
        <begin position="325"/>
        <end position="385"/>
    </location>
</feature>
<sequence>MLRAEPKLDSEGSVADHQYALSGAKYAKDLHPIQDKLLSYVLDHNRPGAEVIVKEGDVCLTREDFWSLGLPQCMESNIGNTCLKMVQEAKDMAKIYTSWICMWFLPGSPKQLTCWPVFQLTNWPPRTWFSSLPGVGSKERQITICFADLAHRIAPGQWTVKFGRDVKGLPHQTTGNDCGVFILMYALNFSTDAPLWFTERDIAQIRKWWCIMLMERYQIEGHGQRFSYWTNEAEELLKGALEPVYRVSKKQKTEHEVQFQKSDMCFILELPNCLLSDLLMEVVLQEGDKAYSSLTLVCTTFRDTMSTVSFRRGAHFRWLESVATWSLFSASYKQDFNVMYTIDTCRGCLEPYKNCKPGYVGKGKRGELQGIYSDDQHPGYCSPFCNQIS</sequence>
<reference evidence="3 4" key="1">
    <citation type="submission" date="2025-04" db="UniProtKB">
        <authorList>
            <consortium name="RefSeq"/>
        </authorList>
    </citation>
    <scope>IDENTIFICATION</scope>
</reference>
<dbReference type="RefSeq" id="XP_034078954.1">
    <property type="nucleotide sequence ID" value="XM_034223063.1"/>
</dbReference>
<proteinExistence type="predicted"/>
<dbReference type="Pfam" id="PF18866">
    <property type="entry name" value="CxC7"/>
    <property type="match status" value="1"/>
</dbReference>
<keyword evidence="2" id="KW-1185">Reference proteome</keyword>
<dbReference type="InterPro" id="IPR041300">
    <property type="entry name" value="CxC7"/>
</dbReference>
<dbReference type="GeneID" id="117560464"/>
<gene>
    <name evidence="4" type="primary">LOC117560464</name>
    <name evidence="3" type="synonym">LOC117550624</name>
</gene>
<dbReference type="RefSeq" id="XP_034093205.1">
    <property type="nucleotide sequence ID" value="XM_034237314.1"/>
</dbReference>
<accession>A0A6P8W645</accession>
<dbReference type="InterPro" id="IPR038765">
    <property type="entry name" value="Papain-like_cys_pep_sf"/>
</dbReference>
<organism evidence="2 4">
    <name type="scientific">Gymnodraco acuticeps</name>
    <name type="common">Antarctic dragonfish</name>
    <dbReference type="NCBI Taxonomy" id="8218"/>
    <lineage>
        <taxon>Eukaryota</taxon>
        <taxon>Metazoa</taxon>
        <taxon>Chordata</taxon>
        <taxon>Craniata</taxon>
        <taxon>Vertebrata</taxon>
        <taxon>Euteleostomi</taxon>
        <taxon>Actinopterygii</taxon>
        <taxon>Neopterygii</taxon>
        <taxon>Teleostei</taxon>
        <taxon>Neoteleostei</taxon>
        <taxon>Acanthomorphata</taxon>
        <taxon>Eupercaria</taxon>
        <taxon>Perciformes</taxon>
        <taxon>Notothenioidei</taxon>
        <taxon>Bathydraconidae</taxon>
        <taxon>Gymnodraco</taxon>
    </lineage>
</organism>
<dbReference type="Gene3D" id="3.40.395.10">
    <property type="entry name" value="Adenoviral Proteinase, Chain A"/>
    <property type="match status" value="1"/>
</dbReference>
<evidence type="ECO:0000259" key="1">
    <source>
        <dbReference type="Pfam" id="PF18866"/>
    </source>
</evidence>
<dbReference type="KEGG" id="gacu:117550624"/>
<dbReference type="SUPFAM" id="SSF54001">
    <property type="entry name" value="Cysteine proteinases"/>
    <property type="match status" value="1"/>
</dbReference>